<evidence type="ECO:0000313" key="2">
    <source>
        <dbReference type="EMBL" id="GIY80886.1"/>
    </source>
</evidence>
<accession>A0AAV4WDF4</accession>
<dbReference type="Proteomes" id="UP001054945">
    <property type="component" value="Unassembled WGS sequence"/>
</dbReference>
<protein>
    <submittedName>
        <fullName evidence="2">Uncharacterized protein</fullName>
    </submittedName>
</protein>
<evidence type="ECO:0000313" key="3">
    <source>
        <dbReference type="Proteomes" id="UP001054945"/>
    </source>
</evidence>
<keyword evidence="3" id="KW-1185">Reference proteome</keyword>
<organism evidence="2 3">
    <name type="scientific">Caerostris extrusa</name>
    <name type="common">Bark spider</name>
    <name type="synonym">Caerostris bankana</name>
    <dbReference type="NCBI Taxonomy" id="172846"/>
    <lineage>
        <taxon>Eukaryota</taxon>
        <taxon>Metazoa</taxon>
        <taxon>Ecdysozoa</taxon>
        <taxon>Arthropoda</taxon>
        <taxon>Chelicerata</taxon>
        <taxon>Arachnida</taxon>
        <taxon>Araneae</taxon>
        <taxon>Araneomorphae</taxon>
        <taxon>Entelegynae</taxon>
        <taxon>Araneoidea</taxon>
        <taxon>Araneidae</taxon>
        <taxon>Caerostris</taxon>
    </lineage>
</organism>
<name>A0AAV4WDF4_CAEEX</name>
<comment type="caution">
    <text evidence="2">The sequence shown here is derived from an EMBL/GenBank/DDBJ whole genome shotgun (WGS) entry which is preliminary data.</text>
</comment>
<proteinExistence type="predicted"/>
<feature type="region of interest" description="Disordered" evidence="1">
    <location>
        <begin position="72"/>
        <end position="91"/>
    </location>
</feature>
<gene>
    <name evidence="2" type="ORF">CEXT_381911</name>
</gene>
<dbReference type="EMBL" id="BPLR01016058">
    <property type="protein sequence ID" value="GIY80886.1"/>
    <property type="molecule type" value="Genomic_DNA"/>
</dbReference>
<sequence length="91" mass="10692">MRLGSELEQTYLKTIRMEITLSACFFSNGKKIAIEYRFRSSKNIKCGLPGRERWRLWEISGVRFHCPSVSKQRNTFNDSPESFNSPHSFKE</sequence>
<dbReference type="AlphaFoldDB" id="A0AAV4WDF4"/>
<reference evidence="2 3" key="1">
    <citation type="submission" date="2021-06" db="EMBL/GenBank/DDBJ databases">
        <title>Caerostris extrusa draft genome.</title>
        <authorList>
            <person name="Kono N."/>
            <person name="Arakawa K."/>
        </authorList>
    </citation>
    <scope>NUCLEOTIDE SEQUENCE [LARGE SCALE GENOMIC DNA]</scope>
</reference>
<evidence type="ECO:0000256" key="1">
    <source>
        <dbReference type="SAM" id="MobiDB-lite"/>
    </source>
</evidence>